<evidence type="ECO:0000313" key="1">
    <source>
        <dbReference type="EMBL" id="TNN19912.1"/>
    </source>
</evidence>
<accession>A0A4Z2DUE3</accession>
<protein>
    <submittedName>
        <fullName evidence="1">Uncharacterized protein</fullName>
    </submittedName>
</protein>
<dbReference type="Proteomes" id="UP000311919">
    <property type="component" value="Unassembled WGS sequence"/>
</dbReference>
<dbReference type="EMBL" id="SKCS01000039">
    <property type="protein sequence ID" value="TNN19910.1"/>
    <property type="molecule type" value="Genomic_DNA"/>
</dbReference>
<comment type="caution">
    <text evidence="1">The sequence shown here is derived from an EMBL/GenBank/DDBJ whole genome shotgun (WGS) entry which is preliminary data.</text>
</comment>
<name>A0A4Z2DUE3_SCHJA</name>
<organism evidence="1 2">
    <name type="scientific">Schistosoma japonicum</name>
    <name type="common">Blood fluke</name>
    <dbReference type="NCBI Taxonomy" id="6182"/>
    <lineage>
        <taxon>Eukaryota</taxon>
        <taxon>Metazoa</taxon>
        <taxon>Spiralia</taxon>
        <taxon>Lophotrochozoa</taxon>
        <taxon>Platyhelminthes</taxon>
        <taxon>Trematoda</taxon>
        <taxon>Digenea</taxon>
        <taxon>Strigeidida</taxon>
        <taxon>Schistosomatoidea</taxon>
        <taxon>Schistosomatidae</taxon>
        <taxon>Schistosoma</taxon>
    </lineage>
</organism>
<reference evidence="1 2" key="1">
    <citation type="submission" date="2019-03" db="EMBL/GenBank/DDBJ databases">
        <title>An improved genome assembly of the fluke Schistosoma japonicum.</title>
        <authorList>
            <person name="Hu W."/>
            <person name="Luo F."/>
            <person name="Yin M."/>
            <person name="Mo X."/>
            <person name="Sun C."/>
            <person name="Wu Q."/>
            <person name="Zhu B."/>
            <person name="Xiang M."/>
            <person name="Wang J."/>
            <person name="Wang Y."/>
            <person name="Zhang T."/>
            <person name="Xu B."/>
            <person name="Zheng H."/>
            <person name="Feng Z."/>
        </authorList>
    </citation>
    <scope>NUCLEOTIDE SEQUENCE [LARGE SCALE GENOMIC DNA]</scope>
    <source>
        <strain evidence="1">HuSjv2</strain>
        <tissue evidence="1">Worms</tissue>
    </source>
</reference>
<sequence length="99" mass="11031">MLILNIEINFLQISFTSSVPSTNQNAGGNQSTIHCMLPSTWSTGQRSEFFGQFCLRISFPVLPKCCSFFTCLSSIPWLMCPLVSLLPFGLQDFKLAFAL</sequence>
<dbReference type="AlphaFoldDB" id="A0A4Z2DUE3"/>
<evidence type="ECO:0000313" key="2">
    <source>
        <dbReference type="Proteomes" id="UP000311919"/>
    </source>
</evidence>
<dbReference type="EMBL" id="SKCS01000039">
    <property type="protein sequence ID" value="TNN19912.1"/>
    <property type="molecule type" value="Genomic_DNA"/>
</dbReference>
<keyword evidence="2" id="KW-1185">Reference proteome</keyword>
<dbReference type="EMBL" id="SKCS01000039">
    <property type="protein sequence ID" value="TNN19911.1"/>
    <property type="molecule type" value="Genomic_DNA"/>
</dbReference>
<gene>
    <name evidence="1" type="ORF">EWB00_006072</name>
</gene>
<proteinExistence type="predicted"/>